<feature type="domain" description="FlgD/Vpr Ig-like" evidence="7">
    <location>
        <begin position="108"/>
        <end position="179"/>
    </location>
</feature>
<evidence type="ECO:0000256" key="1">
    <source>
        <dbReference type="ARBA" id="ARBA00010577"/>
    </source>
</evidence>
<gene>
    <name evidence="8" type="ORF">PM02_15760</name>
</gene>
<comment type="function">
    <text evidence="4 5">Required for flagellar hook formation. May act as a scaffolding protein.</text>
</comment>
<keyword evidence="8" id="KW-0966">Cell projection</keyword>
<dbReference type="Pfam" id="PF13860">
    <property type="entry name" value="FlgD_ig"/>
    <property type="match status" value="1"/>
</dbReference>
<keyword evidence="8" id="KW-0969">Cilium</keyword>
<accession>A0A061SQR4</accession>
<dbReference type="InterPro" id="IPR005648">
    <property type="entry name" value="FlgD"/>
</dbReference>
<dbReference type="AlphaFoldDB" id="A0A061SQR4"/>
<dbReference type="GO" id="GO:0044781">
    <property type="term" value="P:bacterial-type flagellum organization"/>
    <property type="evidence" value="ECO:0007669"/>
    <property type="project" value="UniProtKB-UniRule"/>
</dbReference>
<dbReference type="Gene3D" id="2.30.30.910">
    <property type="match status" value="1"/>
</dbReference>
<evidence type="ECO:0000259" key="7">
    <source>
        <dbReference type="Pfam" id="PF13860"/>
    </source>
</evidence>
<name>A0A061SQR4_9RHOB</name>
<evidence type="ECO:0000313" key="9">
    <source>
        <dbReference type="Proteomes" id="UP000027337"/>
    </source>
</evidence>
<evidence type="ECO:0000256" key="2">
    <source>
        <dbReference type="ARBA" id="ARBA00016013"/>
    </source>
</evidence>
<reference evidence="8 9" key="1">
    <citation type="journal article" date="2014" name="Genome Announc.">
        <title>Draft Genome Sequences of Two Isolates of the Roseobacter Group, Sulfitobacter sp. Strains 3SOLIMAR09 and 1FIGIMAR09, from Harbors of Mallorca Island (Mediterranean Sea).</title>
        <authorList>
            <person name="Mas-Llado M."/>
            <person name="Pina-Villalonga J.M."/>
            <person name="Brunet-Galmes I."/>
            <person name="Nogales B."/>
            <person name="Bosch R."/>
        </authorList>
    </citation>
    <scope>NUCLEOTIDE SEQUENCE [LARGE SCALE GENOMIC DNA]</scope>
    <source>
        <strain evidence="8 9">1FIGIMAR09</strain>
    </source>
</reference>
<dbReference type="RefSeq" id="WP_037910242.1">
    <property type="nucleotide sequence ID" value="NZ_JAFBPZ010000008.1"/>
</dbReference>
<dbReference type="STRING" id="83219.PM02_15760"/>
<dbReference type="Gene3D" id="2.60.40.4070">
    <property type="match status" value="1"/>
</dbReference>
<feature type="region of interest" description="Disordered" evidence="6">
    <location>
        <begin position="1"/>
        <end position="23"/>
    </location>
</feature>
<dbReference type="InterPro" id="IPR025965">
    <property type="entry name" value="FlgD/Vpr_Ig-like"/>
</dbReference>
<dbReference type="Pfam" id="PF03963">
    <property type="entry name" value="FlgD"/>
    <property type="match status" value="1"/>
</dbReference>
<evidence type="ECO:0000256" key="5">
    <source>
        <dbReference type="RuleBase" id="RU362076"/>
    </source>
</evidence>
<comment type="similarity">
    <text evidence="1 5">Belongs to the FlgD family.</text>
</comment>
<dbReference type="EMBL" id="JEMU01000015">
    <property type="protein sequence ID" value="KAJ02008.1"/>
    <property type="molecule type" value="Genomic_DNA"/>
</dbReference>
<evidence type="ECO:0000256" key="4">
    <source>
        <dbReference type="ARBA" id="ARBA00024746"/>
    </source>
</evidence>
<evidence type="ECO:0000256" key="3">
    <source>
        <dbReference type="ARBA" id="ARBA00022795"/>
    </source>
</evidence>
<comment type="caution">
    <text evidence="8">The sequence shown here is derived from an EMBL/GenBank/DDBJ whole genome shotgun (WGS) entry which is preliminary data.</text>
</comment>
<evidence type="ECO:0000313" key="8">
    <source>
        <dbReference type="EMBL" id="KAJ02008.1"/>
    </source>
</evidence>
<organism evidence="8 9">
    <name type="scientific">Sulfitobacter mediterraneus</name>
    <dbReference type="NCBI Taxonomy" id="83219"/>
    <lineage>
        <taxon>Bacteria</taxon>
        <taxon>Pseudomonadati</taxon>
        <taxon>Pseudomonadota</taxon>
        <taxon>Alphaproteobacteria</taxon>
        <taxon>Rhodobacterales</taxon>
        <taxon>Roseobacteraceae</taxon>
        <taxon>Sulfitobacter</taxon>
    </lineage>
</organism>
<protein>
    <recommendedName>
        <fullName evidence="2 5">Basal-body rod modification protein FlgD</fullName>
    </recommendedName>
</protein>
<keyword evidence="3 5" id="KW-1005">Bacterial flagellum biogenesis</keyword>
<proteinExistence type="inferred from homology"/>
<dbReference type="Proteomes" id="UP000027337">
    <property type="component" value="Unassembled WGS sequence"/>
</dbReference>
<keyword evidence="8" id="KW-0282">Flagellum</keyword>
<evidence type="ECO:0000256" key="6">
    <source>
        <dbReference type="SAM" id="MobiDB-lite"/>
    </source>
</evidence>
<keyword evidence="9" id="KW-1185">Reference proteome</keyword>
<sequence>MLTSPDLLTSLANGNQTDSASSLSQLGDDYTQFLSLLTAQVQYQDPLEPVDSTQFIAQLAQLSQVEQAVQQNSQLETLTDQISGLLNLGGTDLLGRSVTVQSNLAVLENGTTDTSFELEAAATDVTARIIDPQGLLVRTLSGYSGQPGVEIPLGWDGRNNQGDTVLEGRYVVQVTAKDANGESVAVELTRDAVVEEVRFHEGEIIFGLDSGEDASSVTVKSAS</sequence>
<dbReference type="eggNOG" id="COG1843">
    <property type="taxonomic scope" value="Bacteria"/>
</dbReference>